<evidence type="ECO:0000256" key="5">
    <source>
        <dbReference type="PIRSR" id="PIRSR600223-1"/>
    </source>
</evidence>
<evidence type="ECO:0000256" key="4">
    <source>
        <dbReference type="ARBA" id="ARBA00022801"/>
    </source>
</evidence>
<dbReference type="InterPro" id="IPR019533">
    <property type="entry name" value="Peptidase_S26"/>
</dbReference>
<dbReference type="Pfam" id="PF10502">
    <property type="entry name" value="Peptidase_S26"/>
    <property type="match status" value="1"/>
</dbReference>
<evidence type="ECO:0000259" key="7">
    <source>
        <dbReference type="Pfam" id="PF10502"/>
    </source>
</evidence>
<organism evidence="8 9">
    <name type="scientific">Eiseniibacteriota bacterium</name>
    <dbReference type="NCBI Taxonomy" id="2212470"/>
    <lineage>
        <taxon>Bacteria</taxon>
        <taxon>Candidatus Eiseniibacteriota</taxon>
    </lineage>
</organism>
<dbReference type="GO" id="GO:0009003">
    <property type="term" value="F:signal peptidase activity"/>
    <property type="evidence" value="ECO:0007669"/>
    <property type="project" value="UniProtKB-EC"/>
</dbReference>
<accession>A0A956RPS3</accession>
<comment type="subcellular location">
    <subcellularLocation>
        <location evidence="6">Membrane</location>
        <topology evidence="6">Single-pass type II membrane protein</topology>
    </subcellularLocation>
</comment>
<evidence type="ECO:0000256" key="3">
    <source>
        <dbReference type="ARBA" id="ARBA00013208"/>
    </source>
</evidence>
<dbReference type="AlphaFoldDB" id="A0A956RPS3"/>
<protein>
    <recommendedName>
        <fullName evidence="3 6">Signal peptidase I</fullName>
        <ecNumber evidence="3 6">3.4.21.89</ecNumber>
    </recommendedName>
</protein>
<sequence length="195" mass="22471">IAVIIFLVIRTLAFQAFRIPTGSMENTLLPGDFLFVNKFFYGARVPFTEFRLPGFTEPHRGDIIVFQFPQNPKEDYIKRCIGVGGDVIEVKNKIVYVNGVPQDEPYTVHKDPDLKPGLRDNMPAVKVPPDHLFMMGDNRDFSYDSRFWGPVDLHLVRGRAWITYFSIDPDRSPIKIGSHVIPWVPRPSRMFHLIK</sequence>
<name>A0A956RPS3_UNCEI</name>
<dbReference type="InterPro" id="IPR000223">
    <property type="entry name" value="Pept_S26A_signal_pept_1"/>
</dbReference>
<evidence type="ECO:0000256" key="6">
    <source>
        <dbReference type="RuleBase" id="RU362042"/>
    </source>
</evidence>
<dbReference type="SUPFAM" id="SSF51306">
    <property type="entry name" value="LexA/Signal peptidase"/>
    <property type="match status" value="1"/>
</dbReference>
<dbReference type="PANTHER" id="PTHR43390:SF1">
    <property type="entry name" value="CHLOROPLAST PROCESSING PEPTIDASE"/>
    <property type="match status" value="1"/>
</dbReference>
<reference evidence="8" key="2">
    <citation type="journal article" date="2021" name="Microbiome">
        <title>Successional dynamics and alternative stable states in a saline activated sludge microbial community over 9 years.</title>
        <authorList>
            <person name="Wang Y."/>
            <person name="Ye J."/>
            <person name="Ju F."/>
            <person name="Liu L."/>
            <person name="Boyd J.A."/>
            <person name="Deng Y."/>
            <person name="Parks D.H."/>
            <person name="Jiang X."/>
            <person name="Yin X."/>
            <person name="Woodcroft B.J."/>
            <person name="Tyson G.W."/>
            <person name="Hugenholtz P."/>
            <person name="Polz M.F."/>
            <person name="Zhang T."/>
        </authorList>
    </citation>
    <scope>NUCLEOTIDE SEQUENCE</scope>
    <source>
        <strain evidence="8">HKST-UBA01</strain>
    </source>
</reference>
<dbReference type="GO" id="GO:0004252">
    <property type="term" value="F:serine-type endopeptidase activity"/>
    <property type="evidence" value="ECO:0007669"/>
    <property type="project" value="InterPro"/>
</dbReference>
<comment type="similarity">
    <text evidence="2 6">Belongs to the peptidase S26 family.</text>
</comment>
<comment type="catalytic activity">
    <reaction evidence="1 6">
        <text>Cleavage of hydrophobic, N-terminal signal or leader sequences from secreted and periplasmic proteins.</text>
        <dbReference type="EC" id="3.4.21.89"/>
    </reaction>
</comment>
<feature type="active site" evidence="5">
    <location>
        <position position="78"/>
    </location>
</feature>
<feature type="domain" description="Peptidase S26" evidence="7">
    <location>
        <begin position="1"/>
        <end position="164"/>
    </location>
</feature>
<dbReference type="Gene3D" id="2.10.109.10">
    <property type="entry name" value="Umud Fragment, subunit A"/>
    <property type="match status" value="1"/>
</dbReference>
<feature type="non-terminal residue" evidence="8">
    <location>
        <position position="1"/>
    </location>
</feature>
<dbReference type="PROSITE" id="PS00761">
    <property type="entry name" value="SPASE_I_3"/>
    <property type="match status" value="1"/>
</dbReference>
<dbReference type="GO" id="GO:0006465">
    <property type="term" value="P:signal peptide processing"/>
    <property type="evidence" value="ECO:0007669"/>
    <property type="project" value="InterPro"/>
</dbReference>
<comment type="caution">
    <text evidence="8">The sequence shown here is derived from an EMBL/GenBank/DDBJ whole genome shotgun (WGS) entry which is preliminary data.</text>
</comment>
<dbReference type="EC" id="3.4.21.89" evidence="3 6"/>
<keyword evidence="4 6" id="KW-0378">Hydrolase</keyword>
<keyword evidence="6" id="KW-0645">Protease</keyword>
<evidence type="ECO:0000313" key="9">
    <source>
        <dbReference type="Proteomes" id="UP000697710"/>
    </source>
</evidence>
<dbReference type="InterPro" id="IPR019758">
    <property type="entry name" value="Pept_S26A_signal_pept_1_CS"/>
</dbReference>
<dbReference type="EMBL" id="JAGQHR010000525">
    <property type="protein sequence ID" value="MCA9728951.1"/>
    <property type="molecule type" value="Genomic_DNA"/>
</dbReference>
<evidence type="ECO:0000313" key="8">
    <source>
        <dbReference type="EMBL" id="MCA9728951.1"/>
    </source>
</evidence>
<dbReference type="PRINTS" id="PR00727">
    <property type="entry name" value="LEADERPTASE"/>
</dbReference>
<proteinExistence type="inferred from homology"/>
<dbReference type="CDD" id="cd06530">
    <property type="entry name" value="S26_SPase_I"/>
    <property type="match status" value="1"/>
</dbReference>
<evidence type="ECO:0000256" key="2">
    <source>
        <dbReference type="ARBA" id="ARBA00009370"/>
    </source>
</evidence>
<dbReference type="GO" id="GO:0016020">
    <property type="term" value="C:membrane"/>
    <property type="evidence" value="ECO:0007669"/>
    <property type="project" value="UniProtKB-SubCell"/>
</dbReference>
<reference evidence="8" key="1">
    <citation type="submission" date="2020-04" db="EMBL/GenBank/DDBJ databases">
        <authorList>
            <person name="Zhang T."/>
        </authorList>
    </citation>
    <scope>NUCLEOTIDE SEQUENCE</scope>
    <source>
        <strain evidence="8">HKST-UBA01</strain>
    </source>
</reference>
<dbReference type="InterPro" id="IPR036286">
    <property type="entry name" value="LexA/Signal_pep-like_sf"/>
</dbReference>
<feature type="active site" evidence="5">
    <location>
        <position position="23"/>
    </location>
</feature>
<dbReference type="PANTHER" id="PTHR43390">
    <property type="entry name" value="SIGNAL PEPTIDASE I"/>
    <property type="match status" value="1"/>
</dbReference>
<evidence type="ECO:0000256" key="1">
    <source>
        <dbReference type="ARBA" id="ARBA00000677"/>
    </source>
</evidence>
<dbReference type="NCBIfam" id="TIGR02227">
    <property type="entry name" value="sigpep_I_bact"/>
    <property type="match status" value="1"/>
</dbReference>
<gene>
    <name evidence="8" type="primary">lepB</name>
    <name evidence="8" type="ORF">KC729_14765</name>
</gene>
<dbReference type="Proteomes" id="UP000697710">
    <property type="component" value="Unassembled WGS sequence"/>
</dbReference>